<dbReference type="InterPro" id="IPR033254">
    <property type="entry name" value="Plant_FLA"/>
</dbReference>
<keyword evidence="4" id="KW-0336">GPI-anchor</keyword>
<reference evidence="14" key="1">
    <citation type="journal article" date="2023" name="bioRxiv">
        <title>Improved chromosome-level genome assembly for marigold (Tagetes erecta).</title>
        <authorList>
            <person name="Jiang F."/>
            <person name="Yuan L."/>
            <person name="Wang S."/>
            <person name="Wang H."/>
            <person name="Xu D."/>
            <person name="Wang A."/>
            <person name="Fan W."/>
        </authorList>
    </citation>
    <scope>NUCLEOTIDE SEQUENCE</scope>
    <source>
        <strain evidence="14">WSJ</strain>
        <tissue evidence="14">Leaf</tissue>
    </source>
</reference>
<dbReference type="SMART" id="SM00554">
    <property type="entry name" value="FAS1"/>
    <property type="match status" value="1"/>
</dbReference>
<evidence type="ECO:0000256" key="3">
    <source>
        <dbReference type="ARBA" id="ARBA00022475"/>
    </source>
</evidence>
<dbReference type="Pfam" id="PF02469">
    <property type="entry name" value="Fasciclin"/>
    <property type="match status" value="1"/>
</dbReference>
<organism evidence="14 15">
    <name type="scientific">Tagetes erecta</name>
    <name type="common">African marigold</name>
    <dbReference type="NCBI Taxonomy" id="13708"/>
    <lineage>
        <taxon>Eukaryota</taxon>
        <taxon>Viridiplantae</taxon>
        <taxon>Streptophyta</taxon>
        <taxon>Embryophyta</taxon>
        <taxon>Tracheophyta</taxon>
        <taxon>Spermatophyta</taxon>
        <taxon>Magnoliopsida</taxon>
        <taxon>eudicotyledons</taxon>
        <taxon>Gunneridae</taxon>
        <taxon>Pentapetalae</taxon>
        <taxon>asterids</taxon>
        <taxon>campanulids</taxon>
        <taxon>Asterales</taxon>
        <taxon>Asteraceae</taxon>
        <taxon>Asteroideae</taxon>
        <taxon>Heliantheae alliance</taxon>
        <taxon>Tageteae</taxon>
        <taxon>Tagetes</taxon>
    </lineage>
</organism>
<evidence type="ECO:0000313" key="15">
    <source>
        <dbReference type="Proteomes" id="UP001229421"/>
    </source>
</evidence>
<accession>A0AAD8K9G4</accession>
<sequence>MTILRLLILTITFTFTFITTVTSHNITNILSNFPEYTEFNKYLTQTKLNDDINNRQTITVLVLKNNLVSEFFSNQPLSIVKTALSIHVLLDYFDAPKLRTIGSGSMMTTTLYQTTGKASGTTGFVNITDLVGNKVGFGSGGEGSKLDALFEKSVKVVPYNISVLEISSPILAPGIFNHSLTSNANISNLLVKAGCEHFARYLLNSGVLKVYQTVERRGITVFAPTDAAFNASGLLDVQKRLTDVEMISLLLYHAVAGYFPKVSLMTKRNVMRTLASNEIAEFGLTVRTDGDSVTLDCGVDNSRVESTVLDSVPVSIFKIDHVLVPVGLFDKSPSPSPLPVVVPVPQVSPPSPRAPVSARGPIASSPAPVTKTSPVVSPPAPHVPSSSPISAPDAGPAPAPADNPSADAWNSNASEGIKAPVILLALIAVSGMILSIVG</sequence>
<dbReference type="AlphaFoldDB" id="A0AAD8K9G4"/>
<evidence type="ECO:0000256" key="6">
    <source>
        <dbReference type="ARBA" id="ARBA00022974"/>
    </source>
</evidence>
<comment type="function">
    <text evidence="10">May be a cell surface adhesion protein.</text>
</comment>
<dbReference type="InterPro" id="IPR036378">
    <property type="entry name" value="FAS1_dom_sf"/>
</dbReference>
<evidence type="ECO:0000256" key="9">
    <source>
        <dbReference type="ARBA" id="ARBA00023288"/>
    </source>
</evidence>
<feature type="signal peptide" evidence="12">
    <location>
        <begin position="1"/>
        <end position="23"/>
    </location>
</feature>
<dbReference type="GO" id="GO:0005886">
    <property type="term" value="C:plasma membrane"/>
    <property type="evidence" value="ECO:0007669"/>
    <property type="project" value="UniProtKB-SubCell"/>
</dbReference>
<dbReference type="Gene3D" id="2.30.180.10">
    <property type="entry name" value="FAS1 domain"/>
    <property type="match status" value="2"/>
</dbReference>
<dbReference type="Proteomes" id="UP001229421">
    <property type="component" value="Unassembled WGS sequence"/>
</dbReference>
<dbReference type="PANTHER" id="PTHR32382">
    <property type="entry name" value="FASCICLIN-LIKE ARABINOGALACTAN PROTEIN"/>
    <property type="match status" value="1"/>
</dbReference>
<evidence type="ECO:0000256" key="11">
    <source>
        <dbReference type="SAM" id="MobiDB-lite"/>
    </source>
</evidence>
<proteinExistence type="inferred from homology"/>
<keyword evidence="9" id="KW-0449">Lipoprotein</keyword>
<feature type="domain" description="FAS1" evidence="13">
    <location>
        <begin position="182"/>
        <end position="323"/>
    </location>
</feature>
<evidence type="ECO:0000256" key="10">
    <source>
        <dbReference type="ARBA" id="ARBA00024686"/>
    </source>
</evidence>
<keyword evidence="8" id="KW-0325">Glycoprotein</keyword>
<name>A0AAD8K9G4_TARER</name>
<evidence type="ECO:0000256" key="4">
    <source>
        <dbReference type="ARBA" id="ARBA00022622"/>
    </source>
</evidence>
<evidence type="ECO:0000256" key="2">
    <source>
        <dbReference type="ARBA" id="ARBA00007843"/>
    </source>
</evidence>
<evidence type="ECO:0000256" key="7">
    <source>
        <dbReference type="ARBA" id="ARBA00023136"/>
    </source>
</evidence>
<dbReference type="PANTHER" id="PTHR32382:SF5">
    <property type="entry name" value="FASCICLIN-LIKE ARABINOGALACTAN PROTEIN 8"/>
    <property type="match status" value="1"/>
</dbReference>
<evidence type="ECO:0000313" key="14">
    <source>
        <dbReference type="EMBL" id="KAK1418732.1"/>
    </source>
</evidence>
<feature type="chain" id="PRO_5042244721" description="FAS1 domain-containing protein" evidence="12">
    <location>
        <begin position="24"/>
        <end position="438"/>
    </location>
</feature>
<keyword evidence="7" id="KW-0472">Membrane</keyword>
<dbReference type="InterPro" id="IPR000782">
    <property type="entry name" value="FAS1_domain"/>
</dbReference>
<dbReference type="EMBL" id="JAUHHV010000007">
    <property type="protein sequence ID" value="KAK1418732.1"/>
    <property type="molecule type" value="Genomic_DNA"/>
</dbReference>
<dbReference type="PROSITE" id="PS50213">
    <property type="entry name" value="FAS1"/>
    <property type="match status" value="2"/>
</dbReference>
<dbReference type="GO" id="GO:0098552">
    <property type="term" value="C:side of membrane"/>
    <property type="evidence" value="ECO:0007669"/>
    <property type="project" value="UniProtKB-KW"/>
</dbReference>
<gene>
    <name evidence="14" type="ORF">QVD17_27878</name>
</gene>
<evidence type="ECO:0000256" key="12">
    <source>
        <dbReference type="SAM" id="SignalP"/>
    </source>
</evidence>
<evidence type="ECO:0000256" key="8">
    <source>
        <dbReference type="ARBA" id="ARBA00023180"/>
    </source>
</evidence>
<evidence type="ECO:0000259" key="13">
    <source>
        <dbReference type="PROSITE" id="PS50213"/>
    </source>
</evidence>
<comment type="caution">
    <text evidence="14">The sequence shown here is derived from an EMBL/GenBank/DDBJ whole genome shotgun (WGS) entry which is preliminary data.</text>
</comment>
<dbReference type="SUPFAM" id="SSF82153">
    <property type="entry name" value="FAS1 domain"/>
    <property type="match status" value="2"/>
</dbReference>
<keyword evidence="3" id="KW-1003">Cell membrane</keyword>
<comment type="similarity">
    <text evidence="2">Belongs to the fasciclin-like AGP family.</text>
</comment>
<keyword evidence="5 12" id="KW-0732">Signal</keyword>
<evidence type="ECO:0000256" key="5">
    <source>
        <dbReference type="ARBA" id="ARBA00022729"/>
    </source>
</evidence>
<evidence type="ECO:0000256" key="1">
    <source>
        <dbReference type="ARBA" id="ARBA00004609"/>
    </source>
</evidence>
<feature type="region of interest" description="Disordered" evidence="11">
    <location>
        <begin position="347"/>
        <end position="409"/>
    </location>
</feature>
<keyword evidence="6" id="KW-0654">Proteoglycan</keyword>
<keyword evidence="15" id="KW-1185">Reference proteome</keyword>
<protein>
    <recommendedName>
        <fullName evidence="13">FAS1 domain-containing protein</fullName>
    </recommendedName>
</protein>
<comment type="subcellular location">
    <subcellularLocation>
        <location evidence="1">Cell membrane</location>
        <topology evidence="1">Lipid-anchor</topology>
        <topology evidence="1">GPI-anchor</topology>
    </subcellularLocation>
</comment>
<feature type="compositionally biased region" description="Low complexity" evidence="11">
    <location>
        <begin position="363"/>
        <end position="375"/>
    </location>
</feature>
<dbReference type="FunFam" id="2.30.180.10:FF:000015">
    <property type="entry name" value="Fasciclin-like arabinogalactan protein 3"/>
    <property type="match status" value="1"/>
</dbReference>
<feature type="compositionally biased region" description="Low complexity" evidence="11">
    <location>
        <begin position="383"/>
        <end position="394"/>
    </location>
</feature>
<feature type="domain" description="FAS1" evidence="13">
    <location>
        <begin position="23"/>
        <end position="170"/>
    </location>
</feature>